<protein>
    <submittedName>
        <fullName evidence="1">Enamine deaminase RidA, house cleaning of reactive enamine intermediates, YjgF/YER057c/UK114 family</fullName>
    </submittedName>
</protein>
<dbReference type="AlphaFoldDB" id="A0A0K6IPV5"/>
<proteinExistence type="predicted"/>
<accession>A0A0K6IPV5</accession>
<dbReference type="RefSeq" id="WP_055463841.1">
    <property type="nucleotide sequence ID" value="NZ_CYHG01000009.1"/>
</dbReference>
<reference evidence="2" key="1">
    <citation type="submission" date="2015-08" db="EMBL/GenBank/DDBJ databases">
        <authorList>
            <person name="Varghese N."/>
        </authorList>
    </citation>
    <scope>NUCLEOTIDE SEQUENCE [LARGE SCALE GENOMIC DNA]</scope>
    <source>
        <strain evidence="2">JCM 18476</strain>
    </source>
</reference>
<dbReference type="SUPFAM" id="SSF55298">
    <property type="entry name" value="YjgF-like"/>
    <property type="match status" value="1"/>
</dbReference>
<evidence type="ECO:0000313" key="1">
    <source>
        <dbReference type="EMBL" id="CUB05118.1"/>
    </source>
</evidence>
<dbReference type="STRING" id="1137284.GCA_001418205_02776"/>
<dbReference type="PANTHER" id="PTHR47328">
    <property type="match status" value="1"/>
</dbReference>
<dbReference type="PANTHER" id="PTHR47328:SF1">
    <property type="entry name" value="RUTC FAMILY PROTEIN YOAB"/>
    <property type="match status" value="1"/>
</dbReference>
<organism evidence="1 2">
    <name type="scientific">Marinomonas fungiae</name>
    <dbReference type="NCBI Taxonomy" id="1137284"/>
    <lineage>
        <taxon>Bacteria</taxon>
        <taxon>Pseudomonadati</taxon>
        <taxon>Pseudomonadota</taxon>
        <taxon>Gammaproteobacteria</taxon>
        <taxon>Oceanospirillales</taxon>
        <taxon>Oceanospirillaceae</taxon>
        <taxon>Marinomonas</taxon>
    </lineage>
</organism>
<dbReference type="OrthoDB" id="6899345at2"/>
<keyword evidence="2" id="KW-1185">Reference proteome</keyword>
<dbReference type="InterPro" id="IPR006175">
    <property type="entry name" value="YjgF/YER057c/UK114"/>
</dbReference>
<dbReference type="Gene3D" id="3.30.1330.40">
    <property type="entry name" value="RutC-like"/>
    <property type="match status" value="1"/>
</dbReference>
<sequence>MTIHRINPCKRWSDVTIFNGIANFVEVPESDTSADITGQVEQIFAQVEQRLASIGSDKSRILSTTIYITDFANLSALNDVWDEWFPEGCAPSRACIKAELADPEFLVEMVFTAAAGEQFSSSSLQII</sequence>
<dbReference type="InterPro" id="IPR035709">
    <property type="entry name" value="YoaB-like"/>
</dbReference>
<dbReference type="CDD" id="cd06150">
    <property type="entry name" value="YjgF_YER057c_UK114_like_2"/>
    <property type="match status" value="1"/>
</dbReference>
<gene>
    <name evidence="1" type="ORF">Ga0061065_10970</name>
</gene>
<dbReference type="EMBL" id="CYHG01000009">
    <property type="protein sequence ID" value="CUB05118.1"/>
    <property type="molecule type" value="Genomic_DNA"/>
</dbReference>
<dbReference type="InterPro" id="IPR035959">
    <property type="entry name" value="RutC-like_sf"/>
</dbReference>
<dbReference type="Proteomes" id="UP000182769">
    <property type="component" value="Unassembled WGS sequence"/>
</dbReference>
<name>A0A0K6IPV5_9GAMM</name>
<dbReference type="Pfam" id="PF01042">
    <property type="entry name" value="Ribonuc_L-PSP"/>
    <property type="match status" value="1"/>
</dbReference>
<evidence type="ECO:0000313" key="2">
    <source>
        <dbReference type="Proteomes" id="UP000182769"/>
    </source>
</evidence>